<dbReference type="Proteomes" id="UP000281962">
    <property type="component" value="Unassembled WGS sequence"/>
</dbReference>
<feature type="domain" description="Aminoacyl-transfer RNA synthetases class-II family profile" evidence="9">
    <location>
        <begin position="53"/>
        <end position="347"/>
    </location>
</feature>
<keyword evidence="3" id="KW-0963">Cytoplasm</keyword>
<gene>
    <name evidence="10" type="ORF">DRJ21_02100</name>
</gene>
<proteinExistence type="inferred from homology"/>
<dbReference type="SUPFAM" id="SSF55681">
    <property type="entry name" value="Class II aaRS and biotin synthetases"/>
    <property type="match status" value="1"/>
</dbReference>
<dbReference type="EC" id="6.1.1.23" evidence="10"/>
<dbReference type="EMBL" id="QMQY01000082">
    <property type="protein sequence ID" value="RLE49865.1"/>
    <property type="molecule type" value="Genomic_DNA"/>
</dbReference>
<comment type="similarity">
    <text evidence="2">Belongs to the class-II aminoacyl-tRNA synthetase family. Type 2 subfamily.</text>
</comment>
<evidence type="ECO:0000256" key="6">
    <source>
        <dbReference type="ARBA" id="ARBA00022840"/>
    </source>
</evidence>
<dbReference type="Gene3D" id="3.30.930.10">
    <property type="entry name" value="Bira Bifunctional Protein, Domain 2"/>
    <property type="match status" value="1"/>
</dbReference>
<dbReference type="GO" id="GO:0005524">
    <property type="term" value="F:ATP binding"/>
    <property type="evidence" value="ECO:0007669"/>
    <property type="project" value="UniProtKB-KW"/>
</dbReference>
<evidence type="ECO:0000256" key="8">
    <source>
        <dbReference type="ARBA" id="ARBA00023146"/>
    </source>
</evidence>
<comment type="caution">
    <text evidence="10">The sequence shown here is derived from an EMBL/GenBank/DDBJ whole genome shotgun (WGS) entry which is preliminary data.</text>
</comment>
<dbReference type="GO" id="GO:0006422">
    <property type="term" value="P:aspartyl-tRNA aminoacylation"/>
    <property type="evidence" value="ECO:0007669"/>
    <property type="project" value="InterPro"/>
</dbReference>
<dbReference type="CDD" id="cd00776">
    <property type="entry name" value="AsxRS_core"/>
    <property type="match status" value="1"/>
</dbReference>
<name>A0A497ER59_9CREN</name>
<keyword evidence="8" id="KW-0030">Aminoacyl-tRNA synthetase</keyword>
<reference evidence="10 11" key="1">
    <citation type="submission" date="2018-06" db="EMBL/GenBank/DDBJ databases">
        <title>Extensive metabolic versatility and redundancy in microbially diverse, dynamic hydrothermal sediments.</title>
        <authorList>
            <person name="Dombrowski N."/>
            <person name="Teske A."/>
            <person name="Baker B.J."/>
        </authorList>
    </citation>
    <scope>NUCLEOTIDE SEQUENCE [LARGE SCALE GENOMIC DNA]</scope>
    <source>
        <strain evidence="10">B30_G17</strain>
    </source>
</reference>
<dbReference type="GO" id="GO:0017101">
    <property type="term" value="C:aminoacyl-tRNA synthetase multienzyme complex"/>
    <property type="evidence" value="ECO:0007669"/>
    <property type="project" value="TreeGrafter"/>
</dbReference>
<keyword evidence="7" id="KW-0648">Protein biosynthesis</keyword>
<keyword evidence="6" id="KW-0067">ATP-binding</keyword>
<evidence type="ECO:0000256" key="1">
    <source>
        <dbReference type="ARBA" id="ARBA00004496"/>
    </source>
</evidence>
<evidence type="ECO:0000313" key="10">
    <source>
        <dbReference type="EMBL" id="RLE49865.1"/>
    </source>
</evidence>
<evidence type="ECO:0000256" key="2">
    <source>
        <dbReference type="ARBA" id="ARBA00005312"/>
    </source>
</evidence>
<sequence>PNGVEILPKEIKILNIAKTPLPLDTTGRTPADLDTRLNARILDLRIPCNFAIFKIHHETLNIIRQFLIGEGFIEVFTPKILATATEGGAALFPVIYFEKEAFLAQSPQLYKEILTSVFEKVFEIAQYYRAEEMNTTYHLNEFISVDIEAAFVNANDVMKILEELIVHTISEVKKKCANELEILSQEIIVPKKPFKRITYDEALEILREHDLSLEWGDDLPTKANRILGEIFKEPYFIINWPRKLKPFYIKPKDDDPEITESFDLNWSWLELASGGTRIHVKDLLIERLKEQNLNPEKFEPFLSYYDYGMPPHAGWAIGFQRLLMVITGKKNIREVTLFPRDRDRLVP</sequence>
<protein>
    <submittedName>
        <fullName evidence="10">Aspartate--tRNA(Asn) ligase</fullName>
        <ecNumber evidence="10">6.1.1.23</ecNumber>
    </submittedName>
</protein>
<dbReference type="InterPro" id="IPR004523">
    <property type="entry name" value="Asp-tRNA_synthase_2"/>
</dbReference>
<evidence type="ECO:0000256" key="5">
    <source>
        <dbReference type="ARBA" id="ARBA00022741"/>
    </source>
</evidence>
<feature type="non-terminal residue" evidence="10">
    <location>
        <position position="1"/>
    </location>
</feature>
<evidence type="ECO:0000256" key="7">
    <source>
        <dbReference type="ARBA" id="ARBA00022917"/>
    </source>
</evidence>
<dbReference type="AlphaFoldDB" id="A0A497ER59"/>
<dbReference type="Pfam" id="PF00152">
    <property type="entry name" value="tRNA-synt_2"/>
    <property type="match status" value="1"/>
</dbReference>
<accession>A0A497ER59</accession>
<organism evidence="10 11">
    <name type="scientific">Thermoproteota archaeon</name>
    <dbReference type="NCBI Taxonomy" id="2056631"/>
    <lineage>
        <taxon>Archaea</taxon>
        <taxon>Thermoproteota</taxon>
    </lineage>
</organism>
<dbReference type="NCBIfam" id="TIGR00458">
    <property type="entry name" value="aspS_nondisc"/>
    <property type="match status" value="1"/>
</dbReference>
<keyword evidence="4 10" id="KW-0436">Ligase</keyword>
<dbReference type="GO" id="GO:0003723">
    <property type="term" value="F:RNA binding"/>
    <property type="evidence" value="ECO:0007669"/>
    <property type="project" value="TreeGrafter"/>
</dbReference>
<evidence type="ECO:0000256" key="3">
    <source>
        <dbReference type="ARBA" id="ARBA00022490"/>
    </source>
</evidence>
<dbReference type="FunFam" id="3.30.930.10:FF:000038">
    <property type="entry name" value="Aspartate--tRNA ligase"/>
    <property type="match status" value="1"/>
</dbReference>
<dbReference type="PANTHER" id="PTHR43450:SF1">
    <property type="entry name" value="ASPARTATE--TRNA LIGASE, CYTOPLASMIC"/>
    <property type="match status" value="1"/>
</dbReference>
<dbReference type="GO" id="GO:0005829">
    <property type="term" value="C:cytosol"/>
    <property type="evidence" value="ECO:0007669"/>
    <property type="project" value="TreeGrafter"/>
</dbReference>
<dbReference type="PRINTS" id="PR01042">
    <property type="entry name" value="TRNASYNTHASP"/>
</dbReference>
<evidence type="ECO:0000256" key="4">
    <source>
        <dbReference type="ARBA" id="ARBA00022598"/>
    </source>
</evidence>
<evidence type="ECO:0000313" key="11">
    <source>
        <dbReference type="Proteomes" id="UP000281962"/>
    </source>
</evidence>
<dbReference type="InterPro" id="IPR006195">
    <property type="entry name" value="aa-tRNA-synth_II"/>
</dbReference>
<comment type="subcellular location">
    <subcellularLocation>
        <location evidence="1">Cytoplasm</location>
    </subcellularLocation>
</comment>
<keyword evidence="5" id="KW-0547">Nucleotide-binding</keyword>
<dbReference type="InterPro" id="IPR045864">
    <property type="entry name" value="aa-tRNA-synth_II/BPL/LPL"/>
</dbReference>
<dbReference type="PANTHER" id="PTHR43450">
    <property type="entry name" value="ASPARTYL-TRNA SYNTHETASE"/>
    <property type="match status" value="1"/>
</dbReference>
<dbReference type="InterPro" id="IPR004364">
    <property type="entry name" value="Aa-tRNA-synt_II"/>
</dbReference>
<evidence type="ECO:0000259" key="9">
    <source>
        <dbReference type="PROSITE" id="PS50862"/>
    </source>
</evidence>
<dbReference type="GO" id="GO:0050560">
    <property type="term" value="F:aspartate-tRNA(Asn) ligase activity"/>
    <property type="evidence" value="ECO:0007669"/>
    <property type="project" value="UniProtKB-EC"/>
</dbReference>
<dbReference type="PROSITE" id="PS50862">
    <property type="entry name" value="AA_TRNA_LIGASE_II"/>
    <property type="match status" value="1"/>
</dbReference>
<dbReference type="NCBIfam" id="NF003483">
    <property type="entry name" value="PRK05159.1"/>
    <property type="match status" value="1"/>
</dbReference>
<dbReference type="InterPro" id="IPR002312">
    <property type="entry name" value="Asp/Asn-tRNA-synth_IIb"/>
</dbReference>
<dbReference type="GO" id="GO:0004815">
    <property type="term" value="F:aspartate-tRNA ligase activity"/>
    <property type="evidence" value="ECO:0007669"/>
    <property type="project" value="InterPro"/>
</dbReference>